<evidence type="ECO:0000313" key="3">
    <source>
        <dbReference type="Proteomes" id="UP000022910"/>
    </source>
</evidence>
<dbReference type="OrthoDB" id="2191886at2759"/>
<comment type="caution">
    <text evidence="2">The sequence shown here is derived from an EMBL/GenBank/DDBJ whole genome shotgun (WGS) entry which is preliminary data.</text>
</comment>
<name>A0A015J4Z1_RHIIW</name>
<evidence type="ECO:0000259" key="1">
    <source>
        <dbReference type="PROSITE" id="PS50878"/>
    </source>
</evidence>
<organism evidence="2 3">
    <name type="scientific">Rhizophagus irregularis (strain DAOM 197198w)</name>
    <name type="common">Glomus intraradices</name>
    <dbReference type="NCBI Taxonomy" id="1432141"/>
    <lineage>
        <taxon>Eukaryota</taxon>
        <taxon>Fungi</taxon>
        <taxon>Fungi incertae sedis</taxon>
        <taxon>Mucoromycota</taxon>
        <taxon>Glomeromycotina</taxon>
        <taxon>Glomeromycetes</taxon>
        <taxon>Glomerales</taxon>
        <taxon>Glomeraceae</taxon>
        <taxon>Rhizophagus</taxon>
    </lineage>
</organism>
<protein>
    <recommendedName>
        <fullName evidence="1">Reverse transcriptase domain-containing protein</fullName>
    </recommendedName>
</protein>
<dbReference type="InterPro" id="IPR043502">
    <property type="entry name" value="DNA/RNA_pol_sf"/>
</dbReference>
<evidence type="ECO:0000313" key="2">
    <source>
        <dbReference type="EMBL" id="EXX61795.1"/>
    </source>
</evidence>
<dbReference type="Pfam" id="PF00078">
    <property type="entry name" value="RVT_1"/>
    <property type="match status" value="1"/>
</dbReference>
<dbReference type="InterPro" id="IPR000477">
    <property type="entry name" value="RT_dom"/>
</dbReference>
<gene>
    <name evidence="2" type="ORF">RirG_167880</name>
</gene>
<dbReference type="EMBL" id="JEMT01025020">
    <property type="protein sequence ID" value="EXX61795.1"/>
    <property type="molecule type" value="Genomic_DNA"/>
</dbReference>
<dbReference type="PROSITE" id="PS50878">
    <property type="entry name" value="RT_POL"/>
    <property type="match status" value="1"/>
</dbReference>
<dbReference type="SUPFAM" id="SSF56672">
    <property type="entry name" value="DNA/RNA polymerases"/>
    <property type="match status" value="1"/>
</dbReference>
<dbReference type="AlphaFoldDB" id="A0A015J4Z1"/>
<proteinExistence type="predicted"/>
<dbReference type="PANTHER" id="PTHR19446">
    <property type="entry name" value="REVERSE TRANSCRIPTASES"/>
    <property type="match status" value="1"/>
</dbReference>
<dbReference type="HOGENOM" id="CLU_002435_6_1_1"/>
<keyword evidence="3" id="KW-1185">Reference proteome</keyword>
<feature type="domain" description="Reverse transcriptase" evidence="1">
    <location>
        <begin position="1"/>
        <end position="154"/>
    </location>
</feature>
<sequence length="154" mass="17771">MNARLSTILQKNKILKGLQFAGLPFSSTFEPLRIINEIIQDANENDKELWILSLDMSKAYDRVNIFMLEKAMQRLKIPSSFINLTKELFLGRKNSVFTAGGLSNPYDVMVGIDQGEIISPLLWCIYYDPLFTAIQQEHFGYRVKAKRKSIYMKI</sequence>
<dbReference type="Proteomes" id="UP000022910">
    <property type="component" value="Unassembled WGS sequence"/>
</dbReference>
<dbReference type="OMA" id="NIFMLEK"/>
<accession>A0A015J4Z1</accession>
<reference evidence="2 3" key="1">
    <citation type="submission" date="2014-02" db="EMBL/GenBank/DDBJ databases">
        <title>Single nucleus genome sequencing reveals high similarity among nuclei of an endomycorrhizal fungus.</title>
        <authorList>
            <person name="Lin K."/>
            <person name="Geurts R."/>
            <person name="Zhang Z."/>
            <person name="Limpens E."/>
            <person name="Saunders D.G."/>
            <person name="Mu D."/>
            <person name="Pang E."/>
            <person name="Cao H."/>
            <person name="Cha H."/>
            <person name="Lin T."/>
            <person name="Zhou Q."/>
            <person name="Shang Y."/>
            <person name="Li Y."/>
            <person name="Ivanov S."/>
            <person name="Sharma T."/>
            <person name="Velzen R.V."/>
            <person name="Ruijter N.D."/>
            <person name="Aanen D.K."/>
            <person name="Win J."/>
            <person name="Kamoun S."/>
            <person name="Bisseling T."/>
            <person name="Huang S."/>
        </authorList>
    </citation>
    <scope>NUCLEOTIDE SEQUENCE [LARGE SCALE GENOMIC DNA]</scope>
    <source>
        <strain evidence="3">DAOM197198w</strain>
    </source>
</reference>